<accession>A0ABP9KHY9</accession>
<dbReference type="RefSeq" id="WP_346033122.1">
    <property type="nucleotide sequence ID" value="NZ_BAABHV010000017.1"/>
</dbReference>
<dbReference type="EMBL" id="BAABHV010000017">
    <property type="protein sequence ID" value="GAA5057052.1"/>
    <property type="molecule type" value="Genomic_DNA"/>
</dbReference>
<keyword evidence="2" id="KW-1185">Reference proteome</keyword>
<proteinExistence type="predicted"/>
<protein>
    <recommendedName>
        <fullName evidence="3">SIR2-like domain-containing protein</fullName>
    </recommendedName>
</protein>
<reference evidence="2" key="1">
    <citation type="journal article" date="2019" name="Int. J. Syst. Evol. Microbiol.">
        <title>The Global Catalogue of Microorganisms (GCM) 10K type strain sequencing project: providing services to taxonomists for standard genome sequencing and annotation.</title>
        <authorList>
            <consortium name="The Broad Institute Genomics Platform"/>
            <consortium name="The Broad Institute Genome Sequencing Center for Infectious Disease"/>
            <person name="Wu L."/>
            <person name="Ma J."/>
        </authorList>
    </citation>
    <scope>NUCLEOTIDE SEQUENCE [LARGE SCALE GENOMIC DNA]</scope>
    <source>
        <strain evidence="2">JCM 18014</strain>
    </source>
</reference>
<gene>
    <name evidence="1" type="ORF">GCM10023208_22080</name>
</gene>
<name>A0ABP9KHY9_9SPHN</name>
<evidence type="ECO:0008006" key="3">
    <source>
        <dbReference type="Google" id="ProtNLM"/>
    </source>
</evidence>
<sequence>MIRTKTAIVVGAGAAAEVELLGQREMLGKIAQGFDFQRLGSDLATPEIEQFDKLFKRVKGEGENLRDAGMRIRAGSRLSSSIHALLQQHGEDKHVKAAGKLAIAHFTLQAERQSAMEAEPRDPGDMPFRGSENWLFQLGYMVVDGVSRSRAEHCFDNLHIVNFNCDRSIEHYMPWVLHSGFGMPITEAQDLCAEKLKVVQPYGRAGRLEWQTGSDEEAEWGADNPKALFKVAEGIRTASEFSEDRQLKASLQAGLANARRLAFIGFDFNSLDTSLLFQERLTHGPDVLVALREGEKEKVDTISRVLRNLGGIAPEALVAMHVGPSWQMLANHGLMIES</sequence>
<organism evidence="1 2">
    <name type="scientific">Erythrobacter westpacificensis</name>
    <dbReference type="NCBI Taxonomy" id="1055231"/>
    <lineage>
        <taxon>Bacteria</taxon>
        <taxon>Pseudomonadati</taxon>
        <taxon>Pseudomonadota</taxon>
        <taxon>Alphaproteobacteria</taxon>
        <taxon>Sphingomonadales</taxon>
        <taxon>Erythrobacteraceae</taxon>
        <taxon>Erythrobacter/Porphyrobacter group</taxon>
        <taxon>Erythrobacter</taxon>
    </lineage>
</organism>
<evidence type="ECO:0000313" key="1">
    <source>
        <dbReference type="EMBL" id="GAA5057052.1"/>
    </source>
</evidence>
<comment type="caution">
    <text evidence="1">The sequence shown here is derived from an EMBL/GenBank/DDBJ whole genome shotgun (WGS) entry which is preliminary data.</text>
</comment>
<evidence type="ECO:0000313" key="2">
    <source>
        <dbReference type="Proteomes" id="UP001500518"/>
    </source>
</evidence>
<dbReference type="Proteomes" id="UP001500518">
    <property type="component" value="Unassembled WGS sequence"/>
</dbReference>